<organism evidence="4 5">
    <name type="scientific">Sediminibacillus albus</name>
    <dbReference type="NCBI Taxonomy" id="407036"/>
    <lineage>
        <taxon>Bacteria</taxon>
        <taxon>Bacillati</taxon>
        <taxon>Bacillota</taxon>
        <taxon>Bacilli</taxon>
        <taxon>Bacillales</taxon>
        <taxon>Bacillaceae</taxon>
        <taxon>Sediminibacillus</taxon>
    </lineage>
</organism>
<dbReference type="Pfam" id="PF10531">
    <property type="entry name" value="SLBB"/>
    <property type="match status" value="1"/>
</dbReference>
<dbReference type="Proteomes" id="UP000198694">
    <property type="component" value="Unassembled WGS sequence"/>
</dbReference>
<dbReference type="InterPro" id="IPR010994">
    <property type="entry name" value="RuvA_2-like"/>
</dbReference>
<feature type="region of interest" description="Disordered" evidence="1">
    <location>
        <begin position="34"/>
        <end position="60"/>
    </location>
</feature>
<dbReference type="RefSeq" id="WP_093216863.1">
    <property type="nucleotide sequence ID" value="NZ_FNFL01000008.1"/>
</dbReference>
<feature type="domain" description="Helix-hairpin-helix DNA-binding motif class 1" evidence="3">
    <location>
        <begin position="147"/>
        <end position="166"/>
    </location>
</feature>
<sequence length="200" mass="21843">MNLLKKYWLVLLFAIAIGSVIVINYVSGSQTEENAGAPRIPEEISSSQFVSPDSHETDKDKTKIYVDVKGNVKQPGVYQIDSGKRVSDVIELSGGFLDTAEKNAVNLAQKVHDEMVIIVPEKGEETSQKIPLDPTEEKLRLNGAAEEELTTLTGIGPSKAAAIVQYREENGDFQQMEELLNVSGIGATTLEKIESEILIP</sequence>
<dbReference type="GO" id="GO:0003677">
    <property type="term" value="F:DNA binding"/>
    <property type="evidence" value="ECO:0007669"/>
    <property type="project" value="InterPro"/>
</dbReference>
<proteinExistence type="predicted"/>
<dbReference type="GO" id="GO:0006281">
    <property type="term" value="P:DNA repair"/>
    <property type="evidence" value="ECO:0007669"/>
    <property type="project" value="InterPro"/>
</dbReference>
<evidence type="ECO:0000313" key="4">
    <source>
        <dbReference type="EMBL" id="SDK52958.1"/>
    </source>
</evidence>
<dbReference type="EMBL" id="FNFL01000008">
    <property type="protein sequence ID" value="SDK52958.1"/>
    <property type="molecule type" value="Genomic_DNA"/>
</dbReference>
<protein>
    <submittedName>
        <fullName evidence="4">Competence protein ComEA</fullName>
    </submittedName>
</protein>
<evidence type="ECO:0000313" key="5">
    <source>
        <dbReference type="Proteomes" id="UP000198694"/>
    </source>
</evidence>
<dbReference type="Pfam" id="PF12836">
    <property type="entry name" value="HHH_3"/>
    <property type="match status" value="1"/>
</dbReference>
<reference evidence="4 5" key="1">
    <citation type="submission" date="2016-10" db="EMBL/GenBank/DDBJ databases">
        <authorList>
            <person name="de Groot N.N."/>
        </authorList>
    </citation>
    <scope>NUCLEOTIDE SEQUENCE [LARGE SCALE GENOMIC DNA]</scope>
    <source>
        <strain evidence="4 5">CGMCC 1.6502</strain>
    </source>
</reference>
<evidence type="ECO:0000259" key="3">
    <source>
        <dbReference type="SMART" id="SM00278"/>
    </source>
</evidence>
<gene>
    <name evidence="4" type="ORF">SAMN05216243_3452</name>
</gene>
<feature type="domain" description="Helix-hairpin-helix DNA-binding motif class 1" evidence="3">
    <location>
        <begin position="177"/>
        <end position="196"/>
    </location>
</feature>
<keyword evidence="2" id="KW-0812">Transmembrane</keyword>
<dbReference type="GO" id="GO:0015627">
    <property type="term" value="C:type II protein secretion system complex"/>
    <property type="evidence" value="ECO:0007669"/>
    <property type="project" value="TreeGrafter"/>
</dbReference>
<dbReference type="PANTHER" id="PTHR21180">
    <property type="entry name" value="ENDONUCLEASE/EXONUCLEASE/PHOSPHATASE FAMILY DOMAIN-CONTAINING PROTEIN 1"/>
    <property type="match status" value="1"/>
</dbReference>
<dbReference type="STRING" id="407036.SAMN05216243_3452"/>
<evidence type="ECO:0000256" key="2">
    <source>
        <dbReference type="SAM" id="Phobius"/>
    </source>
</evidence>
<dbReference type="OrthoDB" id="9790239at2"/>
<dbReference type="AlphaFoldDB" id="A0A1G9CMT8"/>
<name>A0A1G9CMT8_9BACI</name>
<evidence type="ECO:0000256" key="1">
    <source>
        <dbReference type="SAM" id="MobiDB-lite"/>
    </source>
</evidence>
<dbReference type="GO" id="GO:0015628">
    <property type="term" value="P:protein secretion by the type II secretion system"/>
    <property type="evidence" value="ECO:0007669"/>
    <property type="project" value="TreeGrafter"/>
</dbReference>
<keyword evidence="5" id="KW-1185">Reference proteome</keyword>
<dbReference type="SUPFAM" id="SSF47781">
    <property type="entry name" value="RuvA domain 2-like"/>
    <property type="match status" value="1"/>
</dbReference>
<dbReference type="PANTHER" id="PTHR21180:SF32">
    <property type="entry name" value="ENDONUCLEASE_EXONUCLEASE_PHOSPHATASE FAMILY DOMAIN-CONTAINING PROTEIN 1"/>
    <property type="match status" value="1"/>
</dbReference>
<dbReference type="SMART" id="SM00278">
    <property type="entry name" value="HhH1"/>
    <property type="match status" value="2"/>
</dbReference>
<dbReference type="InterPro" id="IPR019554">
    <property type="entry name" value="Soluble_ligand-bd"/>
</dbReference>
<keyword evidence="2" id="KW-0472">Membrane</keyword>
<dbReference type="InterPro" id="IPR004509">
    <property type="entry name" value="Competence_ComEA_HhH"/>
</dbReference>
<feature type="transmembrane region" description="Helical" evidence="2">
    <location>
        <begin position="7"/>
        <end position="26"/>
    </location>
</feature>
<keyword evidence="2" id="KW-1133">Transmembrane helix</keyword>
<dbReference type="NCBIfam" id="TIGR00426">
    <property type="entry name" value="competence protein ComEA helix-hairpin-helix repeat region"/>
    <property type="match status" value="1"/>
</dbReference>
<dbReference type="InterPro" id="IPR051675">
    <property type="entry name" value="Endo/Exo/Phosphatase_dom_1"/>
</dbReference>
<dbReference type="Gene3D" id="3.10.560.10">
    <property type="entry name" value="Outer membrane lipoprotein wza domain like"/>
    <property type="match status" value="1"/>
</dbReference>
<accession>A0A1G9CMT8</accession>
<dbReference type="InterPro" id="IPR003583">
    <property type="entry name" value="Hlx-hairpin-Hlx_DNA-bd_motif"/>
</dbReference>
<dbReference type="Gene3D" id="1.10.150.310">
    <property type="entry name" value="Tex RuvX-like domain-like"/>
    <property type="match status" value="1"/>
</dbReference>
<dbReference type="SUPFAM" id="SSF142984">
    <property type="entry name" value="Nqo1 middle domain-like"/>
    <property type="match status" value="1"/>
</dbReference>